<dbReference type="EMBL" id="KI271608">
    <property type="protein sequence ID" value="ERL63926.1"/>
    <property type="molecule type" value="Genomic_DNA"/>
</dbReference>
<reference evidence="6" key="1">
    <citation type="journal article" date="2013" name="Genome Announc.">
        <title>Whole-Genome Sequencing of Lactobacillus shenzhenensis Strain LY-73T.</title>
        <authorList>
            <person name="Lin Z."/>
            <person name="Liu Z."/>
            <person name="Yang R."/>
            <person name="Zou Y."/>
            <person name="Wan D."/>
            <person name="Chen J."/>
            <person name="Guo M."/>
            <person name="Zhao J."/>
            <person name="Fang C."/>
            <person name="Yang R."/>
            <person name="Liu F."/>
        </authorList>
    </citation>
    <scope>NUCLEOTIDE SEQUENCE [LARGE SCALE GENOMIC DNA]</scope>
    <source>
        <strain evidence="6">LY-73</strain>
    </source>
</reference>
<dbReference type="InterPro" id="IPR036597">
    <property type="entry name" value="Fido-like_dom_sf"/>
</dbReference>
<dbReference type="OrthoDB" id="9813719at2"/>
<keyword evidence="2" id="KW-0067">ATP-binding</keyword>
<feature type="binding site" evidence="2">
    <location>
        <begin position="183"/>
        <end position="190"/>
    </location>
    <ligand>
        <name>ATP</name>
        <dbReference type="ChEBI" id="CHEBI:30616"/>
    </ligand>
</feature>
<organism evidence="5 6">
    <name type="scientific">Schleiferilactobacillus shenzhenensis LY-73</name>
    <dbReference type="NCBI Taxonomy" id="1231336"/>
    <lineage>
        <taxon>Bacteria</taxon>
        <taxon>Bacillati</taxon>
        <taxon>Bacillota</taxon>
        <taxon>Bacilli</taxon>
        <taxon>Lactobacillales</taxon>
        <taxon>Lactobacillaceae</taxon>
        <taxon>Schleiferilactobacillus</taxon>
    </lineage>
</organism>
<keyword evidence="2" id="KW-0547">Nucleotide-binding</keyword>
<feature type="site" description="Important for autoinhibition of adenylyltransferase activity" evidence="3">
    <location>
        <position position="47"/>
    </location>
</feature>
<dbReference type="Gene3D" id="1.10.3290.10">
    <property type="entry name" value="Fido-like domain"/>
    <property type="match status" value="1"/>
</dbReference>
<dbReference type="STRING" id="1231336.L248_1745"/>
<feature type="domain" description="Fido" evidence="4">
    <location>
        <begin position="97"/>
        <end position="239"/>
    </location>
</feature>
<dbReference type="PANTHER" id="PTHR13504:SF38">
    <property type="entry name" value="FIDO DOMAIN-CONTAINING PROTEIN"/>
    <property type="match status" value="1"/>
</dbReference>
<evidence type="ECO:0000259" key="4">
    <source>
        <dbReference type="PROSITE" id="PS51459"/>
    </source>
</evidence>
<feature type="active site" evidence="1">
    <location>
        <position position="179"/>
    </location>
</feature>
<dbReference type="Proteomes" id="UP000030647">
    <property type="component" value="Unassembled WGS sequence"/>
</dbReference>
<evidence type="ECO:0000256" key="2">
    <source>
        <dbReference type="PIRSR" id="PIRSR640198-2"/>
    </source>
</evidence>
<name>U4TGM4_9LACO</name>
<evidence type="ECO:0000256" key="3">
    <source>
        <dbReference type="PIRSR" id="PIRSR640198-3"/>
    </source>
</evidence>
<dbReference type="AlphaFoldDB" id="U4TGM4"/>
<proteinExistence type="predicted"/>
<dbReference type="GO" id="GO:0005524">
    <property type="term" value="F:ATP binding"/>
    <property type="evidence" value="ECO:0007669"/>
    <property type="project" value="UniProtKB-KW"/>
</dbReference>
<dbReference type="SUPFAM" id="SSF140931">
    <property type="entry name" value="Fic-like"/>
    <property type="match status" value="1"/>
</dbReference>
<dbReference type="Pfam" id="PF02661">
    <property type="entry name" value="Fic"/>
    <property type="match status" value="1"/>
</dbReference>
<dbReference type="PANTHER" id="PTHR13504">
    <property type="entry name" value="FIDO DOMAIN-CONTAINING PROTEIN DDB_G0283145"/>
    <property type="match status" value="1"/>
</dbReference>
<evidence type="ECO:0000313" key="6">
    <source>
        <dbReference type="Proteomes" id="UP000030647"/>
    </source>
</evidence>
<keyword evidence="6" id="KW-1185">Reference proteome</keyword>
<gene>
    <name evidence="5" type="ORF">L248_1745</name>
</gene>
<sequence>MDLTALLKQIDAKKEQMGTYRPLSQADMRAIEHEKKIAHVWSSNAIEGNTLTLYETTSILETGMTVHEKPIKDVLEAIDLADAYDYMMDLVQHKQPVTETMIRDLNRFVTAKTTRDVQNAGAYRVEKAWPAGFPENAYPPPFEIRPAMADLVTWSRTNQARLHPVVYAAELHQRFVSIHPFIDGNGRTVRLLMNFALVENGLPLINIQPDKASRDTYMKALYTSQQIGEHGPFVRLVADYVDKELDERIKILQLNEKNLQDAALETNLPHRPK</sequence>
<dbReference type="PROSITE" id="PS51459">
    <property type="entry name" value="FIDO"/>
    <property type="match status" value="1"/>
</dbReference>
<dbReference type="eggNOG" id="COG3177">
    <property type="taxonomic scope" value="Bacteria"/>
</dbReference>
<protein>
    <recommendedName>
        <fullName evidence="4">Fido domain-containing protein</fullName>
    </recommendedName>
</protein>
<evidence type="ECO:0000313" key="5">
    <source>
        <dbReference type="EMBL" id="ERL63926.1"/>
    </source>
</evidence>
<dbReference type="HOGENOM" id="CLU_040460_3_2_9"/>
<dbReference type="InterPro" id="IPR003812">
    <property type="entry name" value="Fido"/>
</dbReference>
<dbReference type="InterPro" id="IPR040198">
    <property type="entry name" value="Fido_containing"/>
</dbReference>
<evidence type="ECO:0000256" key="1">
    <source>
        <dbReference type="PIRSR" id="PIRSR640198-1"/>
    </source>
</evidence>
<accession>U4TGM4</accession>
<dbReference type="RefSeq" id="WP_022530751.1">
    <property type="nucleotide sequence ID" value="NZ_KI271608.1"/>
</dbReference>